<keyword evidence="1" id="KW-0812">Transmembrane</keyword>
<comment type="caution">
    <text evidence="2">The sequence shown here is derived from an EMBL/GenBank/DDBJ whole genome shotgun (WGS) entry which is preliminary data.</text>
</comment>
<proteinExistence type="predicted"/>
<evidence type="ECO:0000313" key="3">
    <source>
        <dbReference type="Proteomes" id="UP001498398"/>
    </source>
</evidence>
<feature type="transmembrane region" description="Helical" evidence="1">
    <location>
        <begin position="27"/>
        <end position="48"/>
    </location>
</feature>
<keyword evidence="1" id="KW-1133">Transmembrane helix</keyword>
<protein>
    <submittedName>
        <fullName evidence="2">Uncharacterized protein</fullName>
    </submittedName>
</protein>
<accession>A0ABR1K9F1</accession>
<sequence>MLPAMDENCPAWKTWADVFGGNAIIEYVSYTVIALLLAFVSCLLTIYLTNSATFVTRKESGVLFTRIPGPNQRIN</sequence>
<keyword evidence="1" id="KW-0472">Membrane</keyword>
<reference evidence="2 3" key="1">
    <citation type="submission" date="2024-01" db="EMBL/GenBank/DDBJ databases">
        <title>A draft genome for the cacao thread blight pathogen Marasmiellus scandens.</title>
        <authorList>
            <person name="Baruah I.K."/>
            <person name="Leung J."/>
            <person name="Bukari Y."/>
            <person name="Amoako-Attah I."/>
            <person name="Meinhardt L.W."/>
            <person name="Bailey B.A."/>
            <person name="Cohen S.P."/>
        </authorList>
    </citation>
    <scope>NUCLEOTIDE SEQUENCE [LARGE SCALE GENOMIC DNA]</scope>
    <source>
        <strain evidence="2 3">GH-19</strain>
    </source>
</reference>
<dbReference type="EMBL" id="JBANRG010000001">
    <property type="protein sequence ID" value="KAK7472832.1"/>
    <property type="molecule type" value="Genomic_DNA"/>
</dbReference>
<evidence type="ECO:0000256" key="1">
    <source>
        <dbReference type="SAM" id="Phobius"/>
    </source>
</evidence>
<organism evidence="2 3">
    <name type="scientific">Marasmiellus scandens</name>
    <dbReference type="NCBI Taxonomy" id="2682957"/>
    <lineage>
        <taxon>Eukaryota</taxon>
        <taxon>Fungi</taxon>
        <taxon>Dikarya</taxon>
        <taxon>Basidiomycota</taxon>
        <taxon>Agaricomycotina</taxon>
        <taxon>Agaricomycetes</taxon>
        <taxon>Agaricomycetidae</taxon>
        <taxon>Agaricales</taxon>
        <taxon>Marasmiineae</taxon>
        <taxon>Omphalotaceae</taxon>
        <taxon>Marasmiellus</taxon>
    </lineage>
</organism>
<keyword evidence="3" id="KW-1185">Reference proteome</keyword>
<evidence type="ECO:0000313" key="2">
    <source>
        <dbReference type="EMBL" id="KAK7472832.1"/>
    </source>
</evidence>
<gene>
    <name evidence="2" type="ORF">VKT23_000939</name>
</gene>
<name>A0ABR1K9F1_9AGAR</name>
<dbReference type="Proteomes" id="UP001498398">
    <property type="component" value="Unassembled WGS sequence"/>
</dbReference>